<dbReference type="Pfam" id="PF00990">
    <property type="entry name" value="GGDEF"/>
    <property type="match status" value="1"/>
</dbReference>
<name>A0A1T5I8Z0_9FIRM</name>
<dbReference type="SMART" id="SM00267">
    <property type="entry name" value="GGDEF"/>
    <property type="match status" value="1"/>
</dbReference>
<dbReference type="InterPro" id="IPR000644">
    <property type="entry name" value="CBS_dom"/>
</dbReference>
<gene>
    <name evidence="4" type="ORF">SAMN02194393_00051</name>
</gene>
<dbReference type="InterPro" id="IPR043128">
    <property type="entry name" value="Rev_trsase/Diguanyl_cyclase"/>
</dbReference>
<feature type="domain" description="CBS" evidence="3">
    <location>
        <begin position="9"/>
        <end position="66"/>
    </location>
</feature>
<evidence type="ECO:0000256" key="1">
    <source>
        <dbReference type="PROSITE-ProRule" id="PRU00703"/>
    </source>
</evidence>
<proteinExistence type="predicted"/>
<dbReference type="PROSITE" id="PS50887">
    <property type="entry name" value="GGDEF"/>
    <property type="match status" value="1"/>
</dbReference>
<dbReference type="PROSITE" id="PS51371">
    <property type="entry name" value="CBS"/>
    <property type="match status" value="1"/>
</dbReference>
<dbReference type="SUPFAM" id="SSF54631">
    <property type="entry name" value="CBS-domain pair"/>
    <property type="match status" value="1"/>
</dbReference>
<accession>A0A1T5I8Z0</accession>
<evidence type="ECO:0000259" key="3">
    <source>
        <dbReference type="PROSITE" id="PS51371"/>
    </source>
</evidence>
<dbReference type="InterPro" id="IPR000160">
    <property type="entry name" value="GGDEF_dom"/>
</dbReference>
<dbReference type="CDD" id="cd01949">
    <property type="entry name" value="GGDEF"/>
    <property type="match status" value="1"/>
</dbReference>
<reference evidence="4 5" key="1">
    <citation type="submission" date="2017-02" db="EMBL/GenBank/DDBJ databases">
        <authorList>
            <person name="Peterson S.W."/>
        </authorList>
    </citation>
    <scope>NUCLEOTIDE SEQUENCE [LARGE SCALE GENOMIC DNA]</scope>
    <source>
        <strain evidence="4 5">M1</strain>
    </source>
</reference>
<dbReference type="InterPro" id="IPR029787">
    <property type="entry name" value="Nucleotide_cyclase"/>
</dbReference>
<evidence type="ECO:0000313" key="4">
    <source>
        <dbReference type="EMBL" id="SKC35518.1"/>
    </source>
</evidence>
<dbReference type="OrthoDB" id="12905at2"/>
<dbReference type="Gene3D" id="3.10.580.10">
    <property type="entry name" value="CBS-domain"/>
    <property type="match status" value="1"/>
</dbReference>
<keyword evidence="5" id="KW-1185">Reference proteome</keyword>
<dbReference type="EMBL" id="FUZT01000001">
    <property type="protein sequence ID" value="SKC35518.1"/>
    <property type="molecule type" value="Genomic_DNA"/>
</dbReference>
<feature type="domain" description="GGDEF" evidence="2">
    <location>
        <begin position="144"/>
        <end position="278"/>
    </location>
</feature>
<dbReference type="NCBIfam" id="TIGR00254">
    <property type="entry name" value="GGDEF"/>
    <property type="match status" value="1"/>
</dbReference>
<organism evidence="4 5">
    <name type="scientific">Maledivibacter halophilus</name>
    <dbReference type="NCBI Taxonomy" id="36842"/>
    <lineage>
        <taxon>Bacteria</taxon>
        <taxon>Bacillati</taxon>
        <taxon>Bacillota</taxon>
        <taxon>Clostridia</taxon>
        <taxon>Peptostreptococcales</taxon>
        <taxon>Caminicellaceae</taxon>
        <taxon>Maledivibacter</taxon>
    </lineage>
</organism>
<dbReference type="STRING" id="36842.SAMN02194393_00051"/>
<evidence type="ECO:0000259" key="2">
    <source>
        <dbReference type="PROSITE" id="PS50887"/>
    </source>
</evidence>
<dbReference type="Gene3D" id="3.30.70.270">
    <property type="match status" value="1"/>
</dbReference>
<evidence type="ECO:0000313" key="5">
    <source>
        <dbReference type="Proteomes" id="UP000190285"/>
    </source>
</evidence>
<dbReference type="PANTHER" id="PTHR44757">
    <property type="entry name" value="DIGUANYLATE CYCLASE DGCP"/>
    <property type="match status" value="1"/>
</dbReference>
<dbReference type="Proteomes" id="UP000190285">
    <property type="component" value="Unassembled WGS sequence"/>
</dbReference>
<dbReference type="SMART" id="SM00116">
    <property type="entry name" value="CBS"/>
    <property type="match status" value="2"/>
</dbReference>
<dbReference type="PANTHER" id="PTHR44757:SF2">
    <property type="entry name" value="BIOFILM ARCHITECTURE MAINTENANCE PROTEIN MBAA"/>
    <property type="match status" value="1"/>
</dbReference>
<keyword evidence="1" id="KW-0129">CBS domain</keyword>
<dbReference type="RefSeq" id="WP_079488466.1">
    <property type="nucleotide sequence ID" value="NZ_FUZT01000001.1"/>
</dbReference>
<dbReference type="InterPro" id="IPR052155">
    <property type="entry name" value="Biofilm_reg_signaling"/>
</dbReference>
<dbReference type="AlphaFoldDB" id="A0A1T5I8Z0"/>
<protein>
    <submittedName>
        <fullName evidence="4">Diguanylate cyclase (GGDEF) domain-containing protein</fullName>
    </submittedName>
</protein>
<dbReference type="InterPro" id="IPR046342">
    <property type="entry name" value="CBS_dom_sf"/>
</dbReference>
<dbReference type="Pfam" id="PF00571">
    <property type="entry name" value="CBS"/>
    <property type="match status" value="2"/>
</dbReference>
<sequence length="288" mass="32641">MIKSVSDIMVNNFKNVNVLDGVKKAQDFVINKGIDFFPVMEEGRLVGMLTYRDLIRVHPNRIVADAMENKVISISPCTSIWEARSVFNSEDVEVLLIVGNEKIKGIVTKTLVNTELAKCEDPLTGLYKSDYIYYRTKELINNKKNPAVIFIDINDFGYIDKKYGHIQGDILLKEVALILKECMTSETFLCRFGGDEFTIVAPYYLEKCIEFTKKILNEISAFQFSNRIEIRASAGIALDNNKDCCTDINSRVYELINKASLASTKAKNEKNSYYIAGNDDINEVYQIG</sequence>
<dbReference type="SUPFAM" id="SSF55073">
    <property type="entry name" value="Nucleotide cyclase"/>
    <property type="match status" value="1"/>
</dbReference>